<evidence type="ECO:0000313" key="4">
    <source>
        <dbReference type="Proteomes" id="UP000029385"/>
    </source>
</evidence>
<feature type="transmembrane region" description="Helical" evidence="2">
    <location>
        <begin position="6"/>
        <end position="32"/>
    </location>
</feature>
<sequence>MKTNKQFGFTLIELLIVVAIIAILAALAINSYRDSVRKTRRARGVADMIALTNDFERFYTANNTYVGYWTNATLVPASRKQSPNEATVPFYTIAASNITQTTYTLTATAQVDQVNDICDGLAITQTGLKSVTEGTVGECWGTR</sequence>
<dbReference type="InterPro" id="IPR045584">
    <property type="entry name" value="Pilin-like"/>
</dbReference>
<keyword evidence="2" id="KW-1133">Transmembrane helix</keyword>
<name>A0A091AZX3_9GAMM</name>
<gene>
    <name evidence="3" type="ORF">N789_02785</name>
</gene>
<dbReference type="GO" id="GO:0043683">
    <property type="term" value="P:type IV pilus assembly"/>
    <property type="evidence" value="ECO:0007669"/>
    <property type="project" value="InterPro"/>
</dbReference>
<dbReference type="PATRIC" id="fig|1121015.4.peg.547"/>
<dbReference type="InterPro" id="IPR012902">
    <property type="entry name" value="N_methyl_site"/>
</dbReference>
<comment type="caution">
    <text evidence="3">The sequence shown here is derived from an EMBL/GenBank/DDBJ whole genome shotgun (WGS) entry which is preliminary data.</text>
</comment>
<dbReference type="RefSeq" id="WP_022969130.1">
    <property type="nucleotide sequence ID" value="NZ_ATVD01000002.1"/>
</dbReference>
<dbReference type="PANTHER" id="PTHR30093">
    <property type="entry name" value="GENERAL SECRETION PATHWAY PROTEIN G"/>
    <property type="match status" value="1"/>
</dbReference>
<dbReference type="Proteomes" id="UP000029385">
    <property type="component" value="Unassembled WGS sequence"/>
</dbReference>
<keyword evidence="2" id="KW-0812">Transmembrane</keyword>
<proteinExistence type="predicted"/>
<dbReference type="eggNOG" id="COG4968">
    <property type="taxonomic scope" value="Bacteria"/>
</dbReference>
<keyword evidence="1" id="KW-0488">Methylation</keyword>
<reference evidence="3 4" key="1">
    <citation type="submission" date="2013-09" db="EMBL/GenBank/DDBJ databases">
        <title>Genome sequencing of Arenimonas oryziterrae.</title>
        <authorList>
            <person name="Chen F."/>
            <person name="Wang G."/>
        </authorList>
    </citation>
    <scope>NUCLEOTIDE SEQUENCE [LARGE SCALE GENOMIC DNA]</scope>
    <source>
        <strain evidence="3 4">YC6267</strain>
    </source>
</reference>
<dbReference type="GO" id="GO:0015627">
    <property type="term" value="C:type II protein secretion system complex"/>
    <property type="evidence" value="ECO:0007669"/>
    <property type="project" value="InterPro"/>
</dbReference>
<dbReference type="OrthoDB" id="5296638at2"/>
<dbReference type="Pfam" id="PF07963">
    <property type="entry name" value="N_methyl"/>
    <property type="match status" value="1"/>
</dbReference>
<protein>
    <recommendedName>
        <fullName evidence="5">Pilus assembly protein PilE</fullName>
    </recommendedName>
</protein>
<dbReference type="Pfam" id="PF16732">
    <property type="entry name" value="ComP_DUS"/>
    <property type="match status" value="1"/>
</dbReference>
<evidence type="ECO:0008006" key="5">
    <source>
        <dbReference type="Google" id="ProtNLM"/>
    </source>
</evidence>
<keyword evidence="4" id="KW-1185">Reference proteome</keyword>
<dbReference type="PRINTS" id="PR00813">
    <property type="entry name" value="BCTERIALGSPG"/>
</dbReference>
<dbReference type="STRING" id="1121015.GCA_000420545_01502"/>
<accession>A0A091AZX3</accession>
<dbReference type="InterPro" id="IPR031982">
    <property type="entry name" value="PilE-like"/>
</dbReference>
<dbReference type="PANTHER" id="PTHR30093:SF47">
    <property type="entry name" value="TYPE IV PILUS NON-CORE MINOR PILIN PILE"/>
    <property type="match status" value="1"/>
</dbReference>
<evidence type="ECO:0000256" key="1">
    <source>
        <dbReference type="ARBA" id="ARBA00022481"/>
    </source>
</evidence>
<evidence type="ECO:0000256" key="2">
    <source>
        <dbReference type="SAM" id="Phobius"/>
    </source>
</evidence>
<dbReference type="NCBIfam" id="TIGR02532">
    <property type="entry name" value="IV_pilin_GFxxxE"/>
    <property type="match status" value="1"/>
</dbReference>
<dbReference type="InterPro" id="IPR000983">
    <property type="entry name" value="Bac_GSPG_pilin"/>
</dbReference>
<dbReference type="GO" id="GO:0015628">
    <property type="term" value="P:protein secretion by the type II secretion system"/>
    <property type="evidence" value="ECO:0007669"/>
    <property type="project" value="InterPro"/>
</dbReference>
<organism evidence="3 4">
    <name type="scientific">Arenimonas oryziterrae DSM 21050 = YC6267</name>
    <dbReference type="NCBI Taxonomy" id="1121015"/>
    <lineage>
        <taxon>Bacteria</taxon>
        <taxon>Pseudomonadati</taxon>
        <taxon>Pseudomonadota</taxon>
        <taxon>Gammaproteobacteria</taxon>
        <taxon>Lysobacterales</taxon>
        <taxon>Lysobacteraceae</taxon>
        <taxon>Arenimonas</taxon>
    </lineage>
</organism>
<dbReference type="Gene3D" id="3.30.700.10">
    <property type="entry name" value="Glycoprotein, Type 4 Pilin"/>
    <property type="match status" value="1"/>
</dbReference>
<evidence type="ECO:0000313" key="3">
    <source>
        <dbReference type="EMBL" id="KFN44961.1"/>
    </source>
</evidence>
<dbReference type="SUPFAM" id="SSF54523">
    <property type="entry name" value="Pili subunits"/>
    <property type="match status" value="1"/>
</dbReference>
<dbReference type="AlphaFoldDB" id="A0A091AZX3"/>
<keyword evidence="2" id="KW-0472">Membrane</keyword>
<dbReference type="EMBL" id="AVCI01000001">
    <property type="protein sequence ID" value="KFN44961.1"/>
    <property type="molecule type" value="Genomic_DNA"/>
</dbReference>